<name>A0A5N6NNE9_9ASTR</name>
<sequence>MKRDLISTQRACRSRLKPCVDAINVKAVVALRQPTVALASVGFLKTYGAEQGFAGGGFGGEDGESVAVVDGFEYATEDESGDDGDDDGGFVGGNVRTPAVLIRQNEGAPQNPKFQTNLEATAATTNGKIPKSNHFVSSSSPIVEFEALWKPSRQLPVVSLTLSSAIVIRHSHLLNSNNSLSVGDLGHRHQPDAAVGCACAQGPGWSASPVGCRLCAGSQGPSAVGCGAVRSSFRVVLHCCCVWFVDLNVSFFNFI</sequence>
<protein>
    <submittedName>
        <fullName evidence="1">Uncharacterized protein</fullName>
    </submittedName>
</protein>
<evidence type="ECO:0000313" key="2">
    <source>
        <dbReference type="Proteomes" id="UP000326396"/>
    </source>
</evidence>
<accession>A0A5N6NNE9</accession>
<dbReference type="Proteomes" id="UP000326396">
    <property type="component" value="Linkage Group LG18"/>
</dbReference>
<gene>
    <name evidence="1" type="ORF">E3N88_19340</name>
</gene>
<dbReference type="EMBL" id="SZYD01000010">
    <property type="protein sequence ID" value="KAD4982669.1"/>
    <property type="molecule type" value="Genomic_DNA"/>
</dbReference>
<dbReference type="AlphaFoldDB" id="A0A5N6NNE9"/>
<organism evidence="1 2">
    <name type="scientific">Mikania micrantha</name>
    <name type="common">bitter vine</name>
    <dbReference type="NCBI Taxonomy" id="192012"/>
    <lineage>
        <taxon>Eukaryota</taxon>
        <taxon>Viridiplantae</taxon>
        <taxon>Streptophyta</taxon>
        <taxon>Embryophyta</taxon>
        <taxon>Tracheophyta</taxon>
        <taxon>Spermatophyta</taxon>
        <taxon>Magnoliopsida</taxon>
        <taxon>eudicotyledons</taxon>
        <taxon>Gunneridae</taxon>
        <taxon>Pentapetalae</taxon>
        <taxon>asterids</taxon>
        <taxon>campanulids</taxon>
        <taxon>Asterales</taxon>
        <taxon>Asteraceae</taxon>
        <taxon>Asteroideae</taxon>
        <taxon>Heliantheae alliance</taxon>
        <taxon>Eupatorieae</taxon>
        <taxon>Mikania</taxon>
    </lineage>
</organism>
<keyword evidence="2" id="KW-1185">Reference proteome</keyword>
<proteinExistence type="predicted"/>
<comment type="caution">
    <text evidence="1">The sequence shown here is derived from an EMBL/GenBank/DDBJ whole genome shotgun (WGS) entry which is preliminary data.</text>
</comment>
<evidence type="ECO:0000313" key="1">
    <source>
        <dbReference type="EMBL" id="KAD4982669.1"/>
    </source>
</evidence>
<reference evidence="1 2" key="1">
    <citation type="submission" date="2019-05" db="EMBL/GenBank/DDBJ databases">
        <title>Mikania micrantha, genome provides insights into the molecular mechanism of rapid growth.</title>
        <authorList>
            <person name="Liu B."/>
        </authorList>
    </citation>
    <scope>NUCLEOTIDE SEQUENCE [LARGE SCALE GENOMIC DNA]</scope>
    <source>
        <strain evidence="1">NLD-2019</strain>
        <tissue evidence="1">Leaf</tissue>
    </source>
</reference>